<dbReference type="PRINTS" id="PR01273">
    <property type="entry name" value="INVTBRTCOLOR"/>
</dbReference>
<feature type="domain" description="Lipocalin/cytosolic fatty-acid binding" evidence="4">
    <location>
        <begin position="35"/>
        <end position="179"/>
    </location>
</feature>
<evidence type="ECO:0000256" key="2">
    <source>
        <dbReference type="ARBA" id="ARBA00023157"/>
    </source>
</evidence>
<dbReference type="PIRSF" id="PIRSF036893">
    <property type="entry name" value="Lipocalin_ApoD"/>
    <property type="match status" value="1"/>
</dbReference>
<dbReference type="InterPro" id="IPR022271">
    <property type="entry name" value="Lipocalin_ApoD"/>
</dbReference>
<keyword evidence="6" id="KW-1185">Reference proteome</keyword>
<dbReference type="AlphaFoldDB" id="A0AAW2YL10"/>
<dbReference type="Proteomes" id="UP001431209">
    <property type="component" value="Unassembled WGS sequence"/>
</dbReference>
<keyword evidence="3" id="KW-0732">Signal</keyword>
<dbReference type="GO" id="GO:0006629">
    <property type="term" value="P:lipid metabolic process"/>
    <property type="evidence" value="ECO:0007669"/>
    <property type="project" value="TreeGrafter"/>
</dbReference>
<dbReference type="SUPFAM" id="SSF50814">
    <property type="entry name" value="Lipocalins"/>
    <property type="match status" value="1"/>
</dbReference>
<feature type="non-terminal residue" evidence="5">
    <location>
        <position position="187"/>
    </location>
</feature>
<evidence type="ECO:0000256" key="1">
    <source>
        <dbReference type="ARBA" id="ARBA00006889"/>
    </source>
</evidence>
<gene>
    <name evidence="5" type="ORF">AKO1_005521</name>
</gene>
<dbReference type="GO" id="GO:0000302">
    <property type="term" value="P:response to reactive oxygen species"/>
    <property type="evidence" value="ECO:0007669"/>
    <property type="project" value="TreeGrafter"/>
</dbReference>
<feature type="signal peptide" evidence="3">
    <location>
        <begin position="1"/>
        <end position="20"/>
    </location>
</feature>
<sequence length="187" mass="22374">MVTVKLWLSLLSLLFVIVKSQLFHKCRDIKTMPDFDMSRYQGVWYDVAHLENLSTWFEWDGDCVMAEYNYISEGIFHYRNSMSRRGRYSEISGNGYIPDLSRPGEITIKYGIVSAPYNVLETDYENWALVYSCFYHGCFRFESPWILARRNEIDSNLRDYLINKYRRYGVDTFKFVYTKHENCTYKP</sequence>
<comment type="similarity">
    <text evidence="1">Belongs to the calycin superfamily. Lipocalin family.</text>
</comment>
<reference evidence="5 6" key="1">
    <citation type="submission" date="2024-03" db="EMBL/GenBank/DDBJ databases">
        <title>The Acrasis kona genome and developmental transcriptomes reveal deep origins of eukaryotic multicellular pathways.</title>
        <authorList>
            <person name="Sheikh S."/>
            <person name="Fu C.-J."/>
            <person name="Brown M.W."/>
            <person name="Baldauf S.L."/>
        </authorList>
    </citation>
    <scope>NUCLEOTIDE SEQUENCE [LARGE SCALE GENOMIC DNA]</scope>
    <source>
        <strain evidence="5 6">ATCC MYA-3509</strain>
    </source>
</reference>
<evidence type="ECO:0000313" key="6">
    <source>
        <dbReference type="Proteomes" id="UP001431209"/>
    </source>
</evidence>
<dbReference type="PANTHER" id="PTHR10612:SF34">
    <property type="entry name" value="APOLIPOPROTEIN D"/>
    <property type="match status" value="1"/>
</dbReference>
<proteinExistence type="inferred from homology"/>
<feature type="chain" id="PRO_5043777854" description="Lipocalin/cytosolic fatty-acid binding domain-containing protein" evidence="3">
    <location>
        <begin position="21"/>
        <end position="187"/>
    </location>
</feature>
<dbReference type="GO" id="GO:0005737">
    <property type="term" value="C:cytoplasm"/>
    <property type="evidence" value="ECO:0007669"/>
    <property type="project" value="TreeGrafter"/>
</dbReference>
<dbReference type="InterPro" id="IPR012674">
    <property type="entry name" value="Calycin"/>
</dbReference>
<organism evidence="5 6">
    <name type="scientific">Acrasis kona</name>
    <dbReference type="NCBI Taxonomy" id="1008807"/>
    <lineage>
        <taxon>Eukaryota</taxon>
        <taxon>Discoba</taxon>
        <taxon>Heterolobosea</taxon>
        <taxon>Tetramitia</taxon>
        <taxon>Eutetramitia</taxon>
        <taxon>Acrasidae</taxon>
        <taxon>Acrasis</taxon>
    </lineage>
</organism>
<keyword evidence="2" id="KW-1015">Disulfide bond</keyword>
<dbReference type="Gene3D" id="2.40.128.20">
    <property type="match status" value="1"/>
</dbReference>
<comment type="caution">
    <text evidence="5">The sequence shown here is derived from an EMBL/GenBank/DDBJ whole genome shotgun (WGS) entry which is preliminary data.</text>
</comment>
<dbReference type="PANTHER" id="PTHR10612">
    <property type="entry name" value="APOLIPOPROTEIN D"/>
    <property type="match status" value="1"/>
</dbReference>
<evidence type="ECO:0000313" key="5">
    <source>
        <dbReference type="EMBL" id="KAL0477681.1"/>
    </source>
</evidence>
<dbReference type="InterPro" id="IPR000566">
    <property type="entry name" value="Lipocln_cytosolic_FA-bd_dom"/>
</dbReference>
<accession>A0AAW2YL10</accession>
<name>A0AAW2YL10_9EUKA</name>
<dbReference type="InterPro" id="IPR003057">
    <property type="entry name" value="Invtbrt_color"/>
</dbReference>
<dbReference type="GO" id="GO:0031409">
    <property type="term" value="F:pigment binding"/>
    <property type="evidence" value="ECO:0007669"/>
    <property type="project" value="InterPro"/>
</dbReference>
<protein>
    <recommendedName>
        <fullName evidence="4">Lipocalin/cytosolic fatty-acid binding domain-containing protein</fullName>
    </recommendedName>
</protein>
<dbReference type="Pfam" id="PF08212">
    <property type="entry name" value="Lipocalin_2"/>
    <property type="match status" value="1"/>
</dbReference>
<evidence type="ECO:0000256" key="3">
    <source>
        <dbReference type="SAM" id="SignalP"/>
    </source>
</evidence>
<dbReference type="EMBL" id="JAOPGA020000217">
    <property type="protein sequence ID" value="KAL0477681.1"/>
    <property type="molecule type" value="Genomic_DNA"/>
</dbReference>
<evidence type="ECO:0000259" key="4">
    <source>
        <dbReference type="Pfam" id="PF08212"/>
    </source>
</evidence>